<dbReference type="Gene3D" id="3.40.50.720">
    <property type="entry name" value="NAD(P)-binding Rossmann-like Domain"/>
    <property type="match status" value="1"/>
</dbReference>
<dbReference type="Gene3D" id="3.30.360.10">
    <property type="entry name" value="Dihydrodipicolinate Reductase, domain 2"/>
    <property type="match status" value="1"/>
</dbReference>
<dbReference type="Proteomes" id="UP000244240">
    <property type="component" value="Unassembled WGS sequence"/>
</dbReference>
<reference evidence="5 6" key="1">
    <citation type="submission" date="2018-04" db="EMBL/GenBank/DDBJ databases">
        <title>Genomic Encyclopedia of Archaeal and Bacterial Type Strains, Phase II (KMG-II): from individual species to whole genera.</title>
        <authorList>
            <person name="Goeker M."/>
        </authorList>
    </citation>
    <scope>NUCLEOTIDE SEQUENCE [LARGE SCALE GENOMIC DNA]</scope>
    <source>
        <strain evidence="5 6">DSM 45787</strain>
    </source>
</reference>
<dbReference type="SUPFAM" id="SSF55347">
    <property type="entry name" value="Glyceraldehyde-3-phosphate dehydrogenase-like, C-terminal domain"/>
    <property type="match status" value="1"/>
</dbReference>
<dbReference type="GO" id="GO:0000166">
    <property type="term" value="F:nucleotide binding"/>
    <property type="evidence" value="ECO:0007669"/>
    <property type="project" value="InterPro"/>
</dbReference>
<organism evidence="5 6">
    <name type="scientific">Melghirimyces profundicolus</name>
    <dbReference type="NCBI Taxonomy" id="1242148"/>
    <lineage>
        <taxon>Bacteria</taxon>
        <taxon>Bacillati</taxon>
        <taxon>Bacillota</taxon>
        <taxon>Bacilli</taxon>
        <taxon>Bacillales</taxon>
        <taxon>Thermoactinomycetaceae</taxon>
        <taxon>Melghirimyces</taxon>
    </lineage>
</organism>
<dbReference type="PANTHER" id="PTHR43708">
    <property type="entry name" value="CONSERVED EXPRESSED OXIDOREDUCTASE (EUROFUNG)"/>
    <property type="match status" value="1"/>
</dbReference>
<evidence type="ECO:0000256" key="1">
    <source>
        <dbReference type="ARBA" id="ARBA00010928"/>
    </source>
</evidence>
<evidence type="ECO:0000256" key="2">
    <source>
        <dbReference type="ARBA" id="ARBA00023002"/>
    </source>
</evidence>
<evidence type="ECO:0000313" key="6">
    <source>
        <dbReference type="Proteomes" id="UP000244240"/>
    </source>
</evidence>
<evidence type="ECO:0000259" key="3">
    <source>
        <dbReference type="Pfam" id="PF01408"/>
    </source>
</evidence>
<dbReference type="InterPro" id="IPR051317">
    <property type="entry name" value="Gfo/Idh/MocA_oxidoreduct"/>
</dbReference>
<dbReference type="InterPro" id="IPR004104">
    <property type="entry name" value="Gfo/Idh/MocA-like_OxRdtase_C"/>
</dbReference>
<gene>
    <name evidence="5" type="ORF">C8P63_11470</name>
</gene>
<name>A0A2T6BS31_9BACL</name>
<dbReference type="AlphaFoldDB" id="A0A2T6BS31"/>
<feature type="domain" description="Gfo/Idh/MocA-like oxidoreductase C-terminal" evidence="4">
    <location>
        <begin position="137"/>
        <end position="347"/>
    </location>
</feature>
<dbReference type="SUPFAM" id="SSF51735">
    <property type="entry name" value="NAD(P)-binding Rossmann-fold domains"/>
    <property type="match status" value="1"/>
</dbReference>
<dbReference type="PANTHER" id="PTHR43708:SF5">
    <property type="entry name" value="CONSERVED EXPRESSED OXIDOREDUCTASE (EUROFUNG)-RELATED"/>
    <property type="match status" value="1"/>
</dbReference>
<sequence length="350" mass="39851">MMQGEKIRTGLIGYGLSGSVFHAPLIRAVPDLELLKVVTGRRRQVTEELPDVLPVEKAEELFDDPGIDLVVVTTPNRLHYVQAKKALEAGKHVVVEKPFTLRVDEAWELTRLAEAKGLFLSVFHNRRWDSGFLTLRRYIGEGRLGEVHTYRARFDRFRPEVRNRWKERDPEGGGTLYDLGSHLIDQALLLFGEPRTVWADVRNQRVGSTTPDWFHLVLQYENGRRVILDSGSMVLEPGPTWEVHGTRGSYIQTGMDSQEESLKRGLRPGDPGWGEEPAEHHAFLTESGEEGLRKERVRSLKGRYETFYRGVRDAIREGRPAPVTPVEATRVIRVIERAIQSSRTGQVLPY</sequence>
<accession>A0A2T6BS31</accession>
<protein>
    <submittedName>
        <fullName evidence="5">Scyllo-inositol 2-dehydrogenase (NADP+)</fullName>
    </submittedName>
</protein>
<dbReference type="GO" id="GO:0016491">
    <property type="term" value="F:oxidoreductase activity"/>
    <property type="evidence" value="ECO:0007669"/>
    <property type="project" value="UniProtKB-KW"/>
</dbReference>
<proteinExistence type="inferred from homology"/>
<dbReference type="RefSeq" id="WP_245920848.1">
    <property type="nucleotide sequence ID" value="NZ_QBKR01000014.1"/>
</dbReference>
<dbReference type="Pfam" id="PF01408">
    <property type="entry name" value="GFO_IDH_MocA"/>
    <property type="match status" value="1"/>
</dbReference>
<comment type="caution">
    <text evidence="5">The sequence shown here is derived from an EMBL/GenBank/DDBJ whole genome shotgun (WGS) entry which is preliminary data.</text>
</comment>
<evidence type="ECO:0000313" key="5">
    <source>
        <dbReference type="EMBL" id="PTX58888.1"/>
    </source>
</evidence>
<dbReference type="Pfam" id="PF02894">
    <property type="entry name" value="GFO_IDH_MocA_C"/>
    <property type="match status" value="1"/>
</dbReference>
<dbReference type="InterPro" id="IPR036291">
    <property type="entry name" value="NAD(P)-bd_dom_sf"/>
</dbReference>
<keyword evidence="6" id="KW-1185">Reference proteome</keyword>
<dbReference type="InterPro" id="IPR000683">
    <property type="entry name" value="Gfo/Idh/MocA-like_OxRdtase_N"/>
</dbReference>
<dbReference type="EMBL" id="QBKR01000014">
    <property type="protein sequence ID" value="PTX58888.1"/>
    <property type="molecule type" value="Genomic_DNA"/>
</dbReference>
<keyword evidence="2" id="KW-0560">Oxidoreductase</keyword>
<comment type="similarity">
    <text evidence="1">Belongs to the Gfo/Idh/MocA family.</text>
</comment>
<evidence type="ECO:0000259" key="4">
    <source>
        <dbReference type="Pfam" id="PF02894"/>
    </source>
</evidence>
<dbReference type="NCBIfam" id="NF008607">
    <property type="entry name" value="PRK11579.1"/>
    <property type="match status" value="1"/>
</dbReference>
<feature type="domain" description="Gfo/Idh/MocA-like oxidoreductase N-terminal" evidence="3">
    <location>
        <begin position="7"/>
        <end position="124"/>
    </location>
</feature>